<keyword evidence="10" id="KW-1185">Reference proteome</keyword>
<evidence type="ECO:0000313" key="9">
    <source>
        <dbReference type="EMBL" id="GAP37486.1"/>
    </source>
</evidence>
<dbReference type="InterPro" id="IPR052017">
    <property type="entry name" value="TSUP"/>
</dbReference>
<evidence type="ECO:0000256" key="1">
    <source>
        <dbReference type="ARBA" id="ARBA00004651"/>
    </source>
</evidence>
<name>A0A0K8P4F3_PISS1</name>
<dbReference type="Pfam" id="PF01925">
    <property type="entry name" value="TauE"/>
    <property type="match status" value="1"/>
</dbReference>
<keyword evidence="4 8" id="KW-1003">Cell membrane</keyword>
<protein>
    <recommendedName>
        <fullName evidence="8">Probable membrane transporter protein</fullName>
    </recommendedName>
</protein>
<proteinExistence type="inferred from homology"/>
<reference evidence="9 10" key="2">
    <citation type="journal article" date="2016" name="Science">
        <title>A bacterium that degrades and assimilates poly(ethylene terephthalate).</title>
        <authorList>
            <person name="Yoshida S."/>
            <person name="Hiraga K."/>
            <person name="Takehana T."/>
            <person name="Taniguchi I."/>
            <person name="Yamaji H."/>
            <person name="Maeda Y."/>
            <person name="Toyohara K."/>
            <person name="Miyamoto K."/>
            <person name="Kimura Y."/>
            <person name="Oda K."/>
        </authorList>
    </citation>
    <scope>NUCLEOTIDE SEQUENCE [LARGE SCALE GENOMIC DNA]</scope>
    <source>
        <strain evidence="10">NBRC 110686 / TISTR 2288 / 201-F6</strain>
    </source>
</reference>
<keyword evidence="6 8" id="KW-1133">Transmembrane helix</keyword>
<comment type="subcellular location">
    <subcellularLocation>
        <location evidence="1 8">Cell membrane</location>
        <topology evidence="1 8">Multi-pass membrane protein</topology>
    </subcellularLocation>
</comment>
<evidence type="ECO:0000256" key="4">
    <source>
        <dbReference type="ARBA" id="ARBA00022475"/>
    </source>
</evidence>
<feature type="transmembrane region" description="Helical" evidence="8">
    <location>
        <begin position="203"/>
        <end position="224"/>
    </location>
</feature>
<keyword evidence="3" id="KW-0813">Transport</keyword>
<comment type="similarity">
    <text evidence="2 8">Belongs to the 4-toluene sulfonate uptake permease (TSUP) (TC 2.A.102) family.</text>
</comment>
<dbReference type="EMBL" id="BBYR01000047">
    <property type="protein sequence ID" value="GAP37486.1"/>
    <property type="molecule type" value="Genomic_DNA"/>
</dbReference>
<evidence type="ECO:0000256" key="8">
    <source>
        <dbReference type="RuleBase" id="RU363041"/>
    </source>
</evidence>
<keyword evidence="7 8" id="KW-0472">Membrane</keyword>
<evidence type="ECO:0000256" key="6">
    <source>
        <dbReference type="ARBA" id="ARBA00022989"/>
    </source>
</evidence>
<dbReference type="Proteomes" id="UP000037660">
    <property type="component" value="Unassembled WGS sequence"/>
</dbReference>
<dbReference type="STRING" id="1547922.ISF6_3341"/>
<sequence length="255" mass="26543">MIEVGGAAFAGSAGVLAATAAIVALAYTVYGLTGFGSSIVAVPLLAQFYPLRFVVPMVLLFDLAAGLILGLRNRHRLSRAELLRLLPWLCVGMVAGVTLLVQVPERVLLGALGAFTLLFALWSLLNRRPVRPVSARWAAPAGLAGGAVTALYGTGGPIYTLYLARRLDDAAVFRATIGVLIFVTAAIRLALFSGTGLYAQPGLLALALAMAPAALAGFLLGSRLHARLDRAQAMRVVWSLLIVSGTGLLVRALGG</sequence>
<evidence type="ECO:0000313" key="10">
    <source>
        <dbReference type="Proteomes" id="UP000037660"/>
    </source>
</evidence>
<dbReference type="InterPro" id="IPR002781">
    <property type="entry name" value="TM_pro_TauE-like"/>
</dbReference>
<reference evidence="10" key="1">
    <citation type="submission" date="2015-07" db="EMBL/GenBank/DDBJ databases">
        <title>Discovery of a poly(ethylene terephthalate assimilation.</title>
        <authorList>
            <person name="Yoshida S."/>
            <person name="Hiraga K."/>
            <person name="Takehana T."/>
            <person name="Taniguchi I."/>
            <person name="Yamaji H."/>
            <person name="Maeda Y."/>
            <person name="Toyohara K."/>
            <person name="Miyamoto K."/>
            <person name="Kimura Y."/>
            <person name="Oda K."/>
        </authorList>
    </citation>
    <scope>NUCLEOTIDE SEQUENCE [LARGE SCALE GENOMIC DNA]</scope>
    <source>
        <strain evidence="10">NBRC 110686 / TISTR 2288 / 201-F6</strain>
    </source>
</reference>
<dbReference type="RefSeq" id="WP_231638188.1">
    <property type="nucleotide sequence ID" value="NZ_BBYR01000047.1"/>
</dbReference>
<comment type="caution">
    <text evidence="9">The sequence shown here is derived from an EMBL/GenBank/DDBJ whole genome shotgun (WGS) entry which is preliminary data.</text>
</comment>
<feature type="transmembrane region" description="Helical" evidence="8">
    <location>
        <begin position="236"/>
        <end position="254"/>
    </location>
</feature>
<feature type="transmembrane region" description="Helical" evidence="8">
    <location>
        <begin position="137"/>
        <end position="159"/>
    </location>
</feature>
<evidence type="ECO:0000256" key="5">
    <source>
        <dbReference type="ARBA" id="ARBA00022692"/>
    </source>
</evidence>
<keyword evidence="5 8" id="KW-0812">Transmembrane</keyword>
<gene>
    <name evidence="9" type="ORF">ISF6_3341</name>
</gene>
<feature type="transmembrane region" description="Helical" evidence="8">
    <location>
        <begin position="107"/>
        <end position="125"/>
    </location>
</feature>
<feature type="transmembrane region" description="Helical" evidence="8">
    <location>
        <begin position="171"/>
        <end position="191"/>
    </location>
</feature>
<dbReference type="PANTHER" id="PTHR30269:SF32">
    <property type="entry name" value="MEMBRANE TRANSPORTER PROTEIN-RELATED"/>
    <property type="match status" value="1"/>
</dbReference>
<feature type="transmembrane region" description="Helical" evidence="8">
    <location>
        <begin position="7"/>
        <end position="30"/>
    </location>
</feature>
<evidence type="ECO:0000256" key="2">
    <source>
        <dbReference type="ARBA" id="ARBA00009142"/>
    </source>
</evidence>
<accession>A0A0K8P4F3</accession>
<evidence type="ECO:0000256" key="7">
    <source>
        <dbReference type="ARBA" id="ARBA00023136"/>
    </source>
</evidence>
<organism evidence="9 10">
    <name type="scientific">Piscinibacter sakaiensis</name>
    <name type="common">Ideonella sakaiensis</name>
    <dbReference type="NCBI Taxonomy" id="1547922"/>
    <lineage>
        <taxon>Bacteria</taxon>
        <taxon>Pseudomonadati</taxon>
        <taxon>Pseudomonadota</taxon>
        <taxon>Betaproteobacteria</taxon>
        <taxon>Burkholderiales</taxon>
        <taxon>Sphaerotilaceae</taxon>
        <taxon>Piscinibacter</taxon>
    </lineage>
</organism>
<dbReference type="AlphaFoldDB" id="A0A0K8P4F3"/>
<evidence type="ECO:0000256" key="3">
    <source>
        <dbReference type="ARBA" id="ARBA00022448"/>
    </source>
</evidence>
<dbReference type="GO" id="GO:0005886">
    <property type="term" value="C:plasma membrane"/>
    <property type="evidence" value="ECO:0007669"/>
    <property type="project" value="UniProtKB-SubCell"/>
</dbReference>
<feature type="transmembrane region" description="Helical" evidence="8">
    <location>
        <begin position="50"/>
        <end position="70"/>
    </location>
</feature>
<dbReference type="PANTHER" id="PTHR30269">
    <property type="entry name" value="TRANSMEMBRANE PROTEIN YFCA"/>
    <property type="match status" value="1"/>
</dbReference>